<dbReference type="KEGG" id="fsy:FsymDg_0269"/>
<sequence>MAHYEARHWEPSYGAPARRDRRGGTYRSYVPDPLVNRPLMVDAELDAQCAQAEAVVRGLAHSPDARGLEGLARFLLRSEALASSRIEGLQVDGSPWPLP</sequence>
<reference evidence="2 3" key="1">
    <citation type="submission" date="2011-05" db="EMBL/GenBank/DDBJ databases">
        <title>Complete sequence of chromosome of Frankia symbiont of Datisca glomerata.</title>
        <authorList>
            <consortium name="US DOE Joint Genome Institute"/>
            <person name="Lucas S."/>
            <person name="Han J."/>
            <person name="Lapidus A."/>
            <person name="Cheng J.-F."/>
            <person name="Goodwin L."/>
            <person name="Pitluck S."/>
            <person name="Peters L."/>
            <person name="Mikhailova N."/>
            <person name="Chertkov O."/>
            <person name="Teshima H."/>
            <person name="Han C."/>
            <person name="Tapia R."/>
            <person name="Land M."/>
            <person name="Hauser L."/>
            <person name="Kyrpides N."/>
            <person name="Ivanova N."/>
            <person name="Pagani I."/>
            <person name="Berry A."/>
            <person name="Pawlowski K."/>
            <person name="Persson T."/>
            <person name="Vanden Heuvel B."/>
            <person name="Benson D."/>
            <person name="Woyke T."/>
        </authorList>
    </citation>
    <scope>NUCLEOTIDE SEQUENCE [LARGE SCALE GENOMIC DNA]</scope>
    <source>
        <strain evidence="3">4085684</strain>
    </source>
</reference>
<dbReference type="HOGENOM" id="CLU_2316169_0_0_11"/>
<keyword evidence="3" id="KW-1185">Reference proteome</keyword>
<accession>F8B3K4</accession>
<organism evidence="2 3">
    <name type="scientific">Candidatus Protofrankia datiscae</name>
    <dbReference type="NCBI Taxonomy" id="2716812"/>
    <lineage>
        <taxon>Bacteria</taxon>
        <taxon>Bacillati</taxon>
        <taxon>Actinomycetota</taxon>
        <taxon>Actinomycetes</taxon>
        <taxon>Frankiales</taxon>
        <taxon>Frankiaceae</taxon>
        <taxon>Protofrankia</taxon>
    </lineage>
</organism>
<dbReference type="EMBL" id="CP002801">
    <property type="protein sequence ID" value="AEH07841.1"/>
    <property type="molecule type" value="Genomic_DNA"/>
</dbReference>
<protein>
    <submittedName>
        <fullName evidence="2">Uncharacterized protein</fullName>
    </submittedName>
</protein>
<gene>
    <name evidence="2" type="ordered locus">FsymDg_0269</name>
</gene>
<feature type="compositionally biased region" description="Basic and acidic residues" evidence="1">
    <location>
        <begin position="1"/>
        <end position="10"/>
    </location>
</feature>
<dbReference type="eggNOG" id="COG3177">
    <property type="taxonomic scope" value="Bacteria"/>
</dbReference>
<evidence type="ECO:0000313" key="3">
    <source>
        <dbReference type="Proteomes" id="UP000001549"/>
    </source>
</evidence>
<dbReference type="STRING" id="656024.FsymDg_0269"/>
<evidence type="ECO:0000256" key="1">
    <source>
        <dbReference type="SAM" id="MobiDB-lite"/>
    </source>
</evidence>
<dbReference type="AlphaFoldDB" id="F8B3K4"/>
<evidence type="ECO:0000313" key="2">
    <source>
        <dbReference type="EMBL" id="AEH07841.1"/>
    </source>
</evidence>
<dbReference type="RefSeq" id="WP_013871836.1">
    <property type="nucleotide sequence ID" value="NC_015656.1"/>
</dbReference>
<dbReference type="Proteomes" id="UP000001549">
    <property type="component" value="Chromosome"/>
</dbReference>
<proteinExistence type="predicted"/>
<name>F8B3K4_9ACTN</name>
<feature type="region of interest" description="Disordered" evidence="1">
    <location>
        <begin position="1"/>
        <end position="26"/>
    </location>
</feature>